<sequence length="453" mass="50526">MKKWSAASACIALTIGLTACTPNVGDPEPAAEGGKKAEQTAPGNAAGKKLTLWVFAEPHKRFFEAVKEEFKTKQPDVNVEINLMEGTALVDKYLVISKSGGDGAPDLIDIEQGQFPKFIRGDIPFVPLNDYLKQDNLTEAMSKGRQALYTIGDKQYGIEHAATASALYYRKDLFDKAGINVAELKTWDQFTEQAKKLVGDKKYIFPGNSTTKTGGDQTYFELFIKQEGGDIVTKDGQPGFNSPEGQTALKRMYNWKKDGVMDKNYYDGPAYWEHFKKGDYIAAFGPDWWVNLLADNAPELEGKWAALPMPLGGPKSVPTTVWGGTGLMISKFSKNKDLAWEFMKLAQLTPANSVKRFQIVNLFPALLTSVNEKGLHEQSKYTKYFGGQDLGELYGKLVAVAPNQNQAWWRPLFTDAWDKYKFEYADGKLTPEQFLQKVDDELKQLIKKNEAAS</sequence>
<dbReference type="Proteomes" id="UP000295636">
    <property type="component" value="Unassembled WGS sequence"/>
</dbReference>
<evidence type="ECO:0000256" key="1">
    <source>
        <dbReference type="ARBA" id="ARBA00022475"/>
    </source>
</evidence>
<dbReference type="SUPFAM" id="SSF53850">
    <property type="entry name" value="Periplasmic binding protein-like II"/>
    <property type="match status" value="1"/>
</dbReference>
<keyword evidence="1" id="KW-1003">Cell membrane</keyword>
<keyword evidence="3" id="KW-0472">Membrane</keyword>
<dbReference type="PANTHER" id="PTHR43649:SF33">
    <property type="entry name" value="POLYGALACTURONAN_RHAMNOGALACTURONAN-BINDING PROTEIN YTCQ"/>
    <property type="match status" value="1"/>
</dbReference>
<reference evidence="7 8" key="1">
    <citation type="submission" date="2019-03" db="EMBL/GenBank/DDBJ databases">
        <title>This is whole genome sequence of Paenibacillus sp MS74 strain.</title>
        <authorList>
            <person name="Trinh H.N."/>
        </authorList>
    </citation>
    <scope>NUCLEOTIDE SEQUENCE [LARGE SCALE GENOMIC DNA]</scope>
    <source>
        <strain evidence="7 8">MS74</strain>
    </source>
</reference>
<evidence type="ECO:0000256" key="5">
    <source>
        <dbReference type="ARBA" id="ARBA00023288"/>
    </source>
</evidence>
<protein>
    <submittedName>
        <fullName evidence="7">Sugar ABC transporter substrate-binding protein</fullName>
    </submittedName>
</protein>
<evidence type="ECO:0000313" key="8">
    <source>
        <dbReference type="Proteomes" id="UP000295636"/>
    </source>
</evidence>
<keyword evidence="5" id="KW-0449">Lipoprotein</keyword>
<organism evidence="7 8">
    <name type="scientific">Paenibacillus piri</name>
    <dbReference type="NCBI Taxonomy" id="2547395"/>
    <lineage>
        <taxon>Bacteria</taxon>
        <taxon>Bacillati</taxon>
        <taxon>Bacillota</taxon>
        <taxon>Bacilli</taxon>
        <taxon>Bacillales</taxon>
        <taxon>Paenibacillaceae</taxon>
        <taxon>Paenibacillus</taxon>
    </lineage>
</organism>
<accession>A0A4V2ZSB8</accession>
<evidence type="ECO:0000256" key="6">
    <source>
        <dbReference type="SAM" id="SignalP"/>
    </source>
</evidence>
<evidence type="ECO:0000313" key="7">
    <source>
        <dbReference type="EMBL" id="TDF92604.1"/>
    </source>
</evidence>
<keyword evidence="2 6" id="KW-0732">Signal</keyword>
<feature type="chain" id="PRO_5039017261" evidence="6">
    <location>
        <begin position="20"/>
        <end position="453"/>
    </location>
</feature>
<dbReference type="InterPro" id="IPR050490">
    <property type="entry name" value="Bact_solute-bd_prot1"/>
</dbReference>
<keyword evidence="8" id="KW-1185">Reference proteome</keyword>
<dbReference type="PROSITE" id="PS51257">
    <property type="entry name" value="PROKAR_LIPOPROTEIN"/>
    <property type="match status" value="1"/>
</dbReference>
<evidence type="ECO:0000256" key="3">
    <source>
        <dbReference type="ARBA" id="ARBA00023136"/>
    </source>
</evidence>
<dbReference type="EMBL" id="SMRT01000020">
    <property type="protein sequence ID" value="TDF92604.1"/>
    <property type="molecule type" value="Genomic_DNA"/>
</dbReference>
<dbReference type="AlphaFoldDB" id="A0A4V2ZSB8"/>
<name>A0A4V2ZSB8_9BACL</name>
<evidence type="ECO:0000256" key="4">
    <source>
        <dbReference type="ARBA" id="ARBA00023139"/>
    </source>
</evidence>
<keyword evidence="4" id="KW-0564">Palmitate</keyword>
<dbReference type="RefSeq" id="WP_133235183.1">
    <property type="nucleotide sequence ID" value="NZ_SMRT01000020.1"/>
</dbReference>
<gene>
    <name evidence="7" type="ORF">E1757_29935</name>
</gene>
<dbReference type="Pfam" id="PF01547">
    <property type="entry name" value="SBP_bac_1"/>
    <property type="match status" value="1"/>
</dbReference>
<dbReference type="CDD" id="cd13585">
    <property type="entry name" value="PBP2_TMBP_like"/>
    <property type="match status" value="1"/>
</dbReference>
<dbReference type="Gene3D" id="3.40.190.10">
    <property type="entry name" value="Periplasmic binding protein-like II"/>
    <property type="match status" value="1"/>
</dbReference>
<feature type="signal peptide" evidence="6">
    <location>
        <begin position="1"/>
        <end position="19"/>
    </location>
</feature>
<dbReference type="PANTHER" id="PTHR43649">
    <property type="entry name" value="ARABINOSE-BINDING PROTEIN-RELATED"/>
    <property type="match status" value="1"/>
</dbReference>
<dbReference type="OrthoDB" id="9768630at2"/>
<evidence type="ECO:0000256" key="2">
    <source>
        <dbReference type="ARBA" id="ARBA00022729"/>
    </source>
</evidence>
<dbReference type="InterPro" id="IPR006059">
    <property type="entry name" value="SBP"/>
</dbReference>
<proteinExistence type="predicted"/>
<comment type="caution">
    <text evidence="7">The sequence shown here is derived from an EMBL/GenBank/DDBJ whole genome shotgun (WGS) entry which is preliminary data.</text>
</comment>